<organism evidence="1">
    <name type="scientific">Amphimedon queenslandica</name>
    <name type="common">Sponge</name>
    <dbReference type="NCBI Taxonomy" id="400682"/>
    <lineage>
        <taxon>Eukaryota</taxon>
        <taxon>Metazoa</taxon>
        <taxon>Porifera</taxon>
        <taxon>Demospongiae</taxon>
        <taxon>Heteroscleromorpha</taxon>
        <taxon>Haplosclerida</taxon>
        <taxon>Niphatidae</taxon>
        <taxon>Amphimedon</taxon>
    </lineage>
</organism>
<proteinExistence type="predicted"/>
<sequence length="45" mass="5212">LCYLYIPYESDWLYAGVEEGNVYIVSNKNLELSGCTIYWDKAVES</sequence>
<dbReference type="EnsemblMetazoa" id="Aqu2.1.02483_001">
    <property type="protein sequence ID" value="Aqu2.1.02483_001"/>
    <property type="gene ID" value="Aqu2.1.02483"/>
</dbReference>
<dbReference type="STRING" id="400682.A0A1X7SK38"/>
<reference evidence="1" key="1">
    <citation type="submission" date="2017-05" db="UniProtKB">
        <authorList>
            <consortium name="EnsemblMetazoa"/>
        </authorList>
    </citation>
    <scope>IDENTIFICATION</scope>
</reference>
<dbReference type="InParanoid" id="A0A1X7SK38"/>
<name>A0A1X7SK38_AMPQE</name>
<evidence type="ECO:0000313" key="1">
    <source>
        <dbReference type="EnsemblMetazoa" id="Aqu2.1.02483_001"/>
    </source>
</evidence>
<accession>A0A1X7SK38</accession>
<dbReference type="AlphaFoldDB" id="A0A1X7SK38"/>
<protein>
    <submittedName>
        <fullName evidence="1">Uncharacterized protein</fullName>
    </submittedName>
</protein>